<name>A0ACD5YMI8_AVESA</name>
<accession>A0ACD5YMI8</accession>
<keyword evidence="2" id="KW-1185">Reference proteome</keyword>
<dbReference type="Proteomes" id="UP001732700">
    <property type="component" value="Chromosome 5D"/>
</dbReference>
<organism evidence="1 2">
    <name type="scientific">Avena sativa</name>
    <name type="common">Oat</name>
    <dbReference type="NCBI Taxonomy" id="4498"/>
    <lineage>
        <taxon>Eukaryota</taxon>
        <taxon>Viridiplantae</taxon>
        <taxon>Streptophyta</taxon>
        <taxon>Embryophyta</taxon>
        <taxon>Tracheophyta</taxon>
        <taxon>Spermatophyta</taxon>
        <taxon>Magnoliopsida</taxon>
        <taxon>Liliopsida</taxon>
        <taxon>Poales</taxon>
        <taxon>Poaceae</taxon>
        <taxon>BOP clade</taxon>
        <taxon>Pooideae</taxon>
        <taxon>Poodae</taxon>
        <taxon>Poeae</taxon>
        <taxon>Poeae Chloroplast Group 1 (Aveneae type)</taxon>
        <taxon>Aveninae</taxon>
        <taxon>Avena</taxon>
    </lineage>
</organism>
<evidence type="ECO:0000313" key="1">
    <source>
        <dbReference type="EnsemblPlants" id="AVESA.00010b.r2.5DG1006160.1.CDS.1"/>
    </source>
</evidence>
<proteinExistence type="predicted"/>
<reference evidence="1" key="2">
    <citation type="submission" date="2025-09" db="UniProtKB">
        <authorList>
            <consortium name="EnsemblPlants"/>
        </authorList>
    </citation>
    <scope>IDENTIFICATION</scope>
</reference>
<sequence length="273" mass="29704">MSDIKRIITFVDDAEHTRFPSCLTAVRCAAAMVVSVLALAVIALVIHAVLRSEDIRLYVNDGYIGADKLWSQTPVPAKTSSVAAGSRTRKAAKLPPESAGTTDDPDQINLDPFDDLKAPTLGMGSYGGNDQVTLQRANMTNLRVTLIANNPGGRTKIDCNDTTVTLIDDDMQFEIGNLVLGNFTVPPQTTITMQNRLKIDNSTTLTNIWKYYGGEISFSVMVRVSTNVTSYPLGKKTPTKSQTYVCRHVTLGLTDYETYLVANDDVECRGASS</sequence>
<protein>
    <submittedName>
        <fullName evidence="1">Uncharacterized protein</fullName>
    </submittedName>
</protein>
<dbReference type="EnsemblPlants" id="AVESA.00010b.r2.5DG1006160.1">
    <property type="protein sequence ID" value="AVESA.00010b.r2.5DG1006160.1.CDS.1"/>
    <property type="gene ID" value="AVESA.00010b.r2.5DG1006160"/>
</dbReference>
<reference evidence="1" key="1">
    <citation type="submission" date="2021-05" db="EMBL/GenBank/DDBJ databases">
        <authorList>
            <person name="Scholz U."/>
            <person name="Mascher M."/>
            <person name="Fiebig A."/>
        </authorList>
    </citation>
    <scope>NUCLEOTIDE SEQUENCE [LARGE SCALE GENOMIC DNA]</scope>
</reference>
<evidence type="ECO:0000313" key="2">
    <source>
        <dbReference type="Proteomes" id="UP001732700"/>
    </source>
</evidence>